<feature type="signal peptide" evidence="1">
    <location>
        <begin position="1"/>
        <end position="19"/>
    </location>
</feature>
<reference evidence="2 3" key="1">
    <citation type="submission" date="2017-08" db="EMBL/GenBank/DDBJ databases">
        <title>Infants hospitalized years apart are colonized by the same room-sourced microbial strains.</title>
        <authorList>
            <person name="Brooks B."/>
            <person name="Olm M.R."/>
            <person name="Firek B.A."/>
            <person name="Baker R."/>
            <person name="Thomas B.C."/>
            <person name="Morowitz M.J."/>
            <person name="Banfield J.F."/>
        </authorList>
    </citation>
    <scope>NUCLEOTIDE SEQUENCE [LARGE SCALE GENOMIC DNA]</scope>
    <source>
        <strain evidence="2">S2_003_000_R2_4</strain>
    </source>
</reference>
<evidence type="ECO:0000256" key="1">
    <source>
        <dbReference type="SAM" id="SignalP"/>
    </source>
</evidence>
<evidence type="ECO:0008006" key="4">
    <source>
        <dbReference type="Google" id="ProtNLM"/>
    </source>
</evidence>
<evidence type="ECO:0000313" key="3">
    <source>
        <dbReference type="Proteomes" id="UP000249393"/>
    </source>
</evidence>
<feature type="chain" id="PRO_5016170038" description="Secreted protein" evidence="1">
    <location>
        <begin position="20"/>
        <end position="112"/>
    </location>
</feature>
<dbReference type="RefSeq" id="WP_304281146.1">
    <property type="nucleotide sequence ID" value="NZ_QFQZ01000076.1"/>
</dbReference>
<dbReference type="AlphaFoldDB" id="A0A2W5X500"/>
<proteinExistence type="predicted"/>
<dbReference type="EMBL" id="QFQZ01000076">
    <property type="protein sequence ID" value="PZR31801.1"/>
    <property type="molecule type" value="Genomic_DNA"/>
</dbReference>
<gene>
    <name evidence="2" type="ORF">DI526_18590</name>
</gene>
<keyword evidence="1" id="KW-0732">Signal</keyword>
<dbReference type="Proteomes" id="UP000249393">
    <property type="component" value="Unassembled WGS sequence"/>
</dbReference>
<name>A0A2W5X500_9CAUL</name>
<organism evidence="2 3">
    <name type="scientific">Caulobacter segnis</name>
    <dbReference type="NCBI Taxonomy" id="88688"/>
    <lineage>
        <taxon>Bacteria</taxon>
        <taxon>Pseudomonadati</taxon>
        <taxon>Pseudomonadota</taxon>
        <taxon>Alphaproteobacteria</taxon>
        <taxon>Caulobacterales</taxon>
        <taxon>Caulobacteraceae</taxon>
        <taxon>Caulobacter</taxon>
    </lineage>
</organism>
<protein>
    <recommendedName>
        <fullName evidence="4">Secreted protein</fullName>
    </recommendedName>
</protein>
<comment type="caution">
    <text evidence="2">The sequence shown here is derived from an EMBL/GenBank/DDBJ whole genome shotgun (WGS) entry which is preliminary data.</text>
</comment>
<accession>A0A2W5X500</accession>
<evidence type="ECO:0000313" key="2">
    <source>
        <dbReference type="EMBL" id="PZR31801.1"/>
    </source>
</evidence>
<sequence>MKKLLIALTFASFAASAHAQTGLSDKQFIAASRCSAMAASENLGKLDTTALEALLQDQSAGRKASVRISATSEMIAARRKADTADGAKKEKLIAERQSLCSGFLASTHVAAQ</sequence>